<protein>
    <submittedName>
        <fullName evidence="1">Uncharacterized protein</fullName>
    </submittedName>
</protein>
<reference evidence="1" key="1">
    <citation type="submission" date="2020-05" db="EMBL/GenBank/DDBJ databases">
        <authorList>
            <person name="Chiriac C."/>
            <person name="Salcher M."/>
            <person name="Ghai R."/>
            <person name="Kavagutti S V."/>
        </authorList>
    </citation>
    <scope>NUCLEOTIDE SEQUENCE</scope>
</reference>
<name>A0A6J7W902_9CAUD</name>
<accession>A0A6J7W902</accession>
<proteinExistence type="predicted"/>
<organism evidence="1">
    <name type="scientific">uncultured Caudovirales phage</name>
    <dbReference type="NCBI Taxonomy" id="2100421"/>
    <lineage>
        <taxon>Viruses</taxon>
        <taxon>Duplodnaviria</taxon>
        <taxon>Heunggongvirae</taxon>
        <taxon>Uroviricota</taxon>
        <taxon>Caudoviricetes</taxon>
        <taxon>Peduoviridae</taxon>
        <taxon>Maltschvirus</taxon>
        <taxon>Maltschvirus maltsch</taxon>
    </lineage>
</organism>
<sequence>MLTLVLLNPVMKTNTTKQKSVTANVLNAIASKDGGYSLLSMAGKKLDIYPQRIDSDYSGRGMYGDICTAFVIEEGSEAEALALQVSKLSSDAGKRVRVYFHSMGLSFVVYCPSLAIEDASE</sequence>
<dbReference type="EMBL" id="LR798206">
    <property type="protein sequence ID" value="CAB5178703.1"/>
    <property type="molecule type" value="Genomic_DNA"/>
</dbReference>
<gene>
    <name evidence="1" type="ORF">UFOVP157_28</name>
</gene>
<evidence type="ECO:0000313" key="1">
    <source>
        <dbReference type="EMBL" id="CAB5178703.1"/>
    </source>
</evidence>